<protein>
    <submittedName>
        <fullName evidence="2">Uncharacterized protein</fullName>
    </submittedName>
</protein>
<name>A0A423KDS2_9PSED</name>
<evidence type="ECO:0000256" key="1">
    <source>
        <dbReference type="SAM" id="Coils"/>
    </source>
</evidence>
<gene>
    <name evidence="2" type="ORF">BK666_05065</name>
</gene>
<evidence type="ECO:0000313" key="3">
    <source>
        <dbReference type="Proteomes" id="UP000285349"/>
    </source>
</evidence>
<dbReference type="Proteomes" id="UP000285349">
    <property type="component" value="Unassembled WGS sequence"/>
</dbReference>
<sequence>MECNLSTTSSLLFAKFPTDRKLQPLLMFDASLNAVSVNFYKTESDMTNERKQLRLLLKRHEDNFKLLLTHSESWRDEDRERGAVTLQNLTLQMERLLKELNKRQGRKPTE</sequence>
<evidence type="ECO:0000313" key="2">
    <source>
        <dbReference type="EMBL" id="RON50500.1"/>
    </source>
</evidence>
<feature type="coiled-coil region" evidence="1">
    <location>
        <begin position="43"/>
        <end position="106"/>
    </location>
</feature>
<organism evidence="2 3">
    <name type="scientific">Pseudomonas frederiksbergensis</name>
    <dbReference type="NCBI Taxonomy" id="104087"/>
    <lineage>
        <taxon>Bacteria</taxon>
        <taxon>Pseudomonadati</taxon>
        <taxon>Pseudomonadota</taxon>
        <taxon>Gammaproteobacteria</taxon>
        <taxon>Pseudomonadales</taxon>
        <taxon>Pseudomonadaceae</taxon>
        <taxon>Pseudomonas</taxon>
    </lineage>
</organism>
<reference evidence="2 3" key="1">
    <citation type="submission" date="2016-10" db="EMBL/GenBank/DDBJ databases">
        <title>Comparative genome analysis of multiple Pseudomonas spp. focuses on biocontrol and plant growth promoting traits.</title>
        <authorList>
            <person name="Tao X.-Y."/>
            <person name="Taylor C.G."/>
        </authorList>
    </citation>
    <scope>NUCLEOTIDE SEQUENCE [LARGE SCALE GENOMIC DNA]</scope>
    <source>
        <strain evidence="2 3">37A10</strain>
    </source>
</reference>
<accession>A0A423KDS2</accession>
<proteinExistence type="predicted"/>
<comment type="caution">
    <text evidence="2">The sequence shown here is derived from an EMBL/GenBank/DDBJ whole genome shotgun (WGS) entry which is preliminary data.</text>
</comment>
<dbReference type="AlphaFoldDB" id="A0A423KDS2"/>
<keyword evidence="1" id="KW-0175">Coiled coil</keyword>
<dbReference type="EMBL" id="MOBQ01000006">
    <property type="protein sequence ID" value="RON50500.1"/>
    <property type="molecule type" value="Genomic_DNA"/>
</dbReference>